<reference evidence="3" key="1">
    <citation type="submission" date="2022-11" db="EMBL/GenBank/DDBJ databases">
        <title>Chromosomal genome sequence assembly and mating type (MAT) locus characterization of the leprose asexual lichenized fungus Lepraria neglecta (Nyl.) Erichsen.</title>
        <authorList>
            <person name="Allen J.L."/>
            <person name="Pfeffer B."/>
        </authorList>
    </citation>
    <scope>NUCLEOTIDE SEQUENCE</scope>
    <source>
        <strain evidence="3">Allen 5258</strain>
    </source>
</reference>
<sequence length="326" mass="36130">MPKAASRPTNTSHRITPYQITTTASLAPSTMPPQGTSPPASGSDRHASQSWPPQNDQLLMDARQRGMNWQPIATTHFPDKTANACRKRHERLMEKRNANENWEGVKMETLARAYVDVREQMWKILADRVGEKWQTVEQKVRFHPKTPCLKTQLKLTSPQCMEKGLKTLQTAGRTATRRERASQGGDLDLDDSEITDSRYPTSRRSKSHHEDDDHGFNDNAIDPDADHPFISTNRHDDQPYAIPSVTPSYSSSGRSYSTASSTGYTPTITAAPQFGSPMLAQSQSLPPFQPKQPTLPSFSTAFGMPGLSTVMSSHSPQRGAAVTTHC</sequence>
<feature type="compositionally biased region" description="Polar residues" evidence="1">
    <location>
        <begin position="279"/>
        <end position="300"/>
    </location>
</feature>
<dbReference type="CDD" id="cd00167">
    <property type="entry name" value="SANT"/>
    <property type="match status" value="1"/>
</dbReference>
<name>A0AAD9ZHU6_9LECA</name>
<proteinExistence type="predicted"/>
<evidence type="ECO:0000259" key="2">
    <source>
        <dbReference type="PROSITE" id="PS50090"/>
    </source>
</evidence>
<comment type="caution">
    <text evidence="3">The sequence shown here is derived from an EMBL/GenBank/DDBJ whole genome shotgun (WGS) entry which is preliminary data.</text>
</comment>
<accession>A0AAD9ZHU6</accession>
<evidence type="ECO:0000313" key="4">
    <source>
        <dbReference type="Proteomes" id="UP001276659"/>
    </source>
</evidence>
<feature type="region of interest" description="Disordered" evidence="1">
    <location>
        <begin position="1"/>
        <end position="54"/>
    </location>
</feature>
<feature type="compositionally biased region" description="Low complexity" evidence="1">
    <location>
        <begin position="243"/>
        <end position="262"/>
    </location>
</feature>
<dbReference type="InterPro" id="IPR009057">
    <property type="entry name" value="Homeodomain-like_sf"/>
</dbReference>
<evidence type="ECO:0000256" key="1">
    <source>
        <dbReference type="SAM" id="MobiDB-lite"/>
    </source>
</evidence>
<dbReference type="PROSITE" id="PS50090">
    <property type="entry name" value="MYB_LIKE"/>
    <property type="match status" value="1"/>
</dbReference>
<organism evidence="3 4">
    <name type="scientific">Lepraria neglecta</name>
    <dbReference type="NCBI Taxonomy" id="209136"/>
    <lineage>
        <taxon>Eukaryota</taxon>
        <taxon>Fungi</taxon>
        <taxon>Dikarya</taxon>
        <taxon>Ascomycota</taxon>
        <taxon>Pezizomycotina</taxon>
        <taxon>Lecanoromycetes</taxon>
        <taxon>OSLEUM clade</taxon>
        <taxon>Lecanoromycetidae</taxon>
        <taxon>Lecanorales</taxon>
        <taxon>Lecanorineae</taxon>
        <taxon>Stereocaulaceae</taxon>
        <taxon>Lepraria</taxon>
    </lineage>
</organism>
<dbReference type="EMBL" id="JASNWA010000003">
    <property type="protein sequence ID" value="KAK3179025.1"/>
    <property type="molecule type" value="Genomic_DNA"/>
</dbReference>
<evidence type="ECO:0000313" key="3">
    <source>
        <dbReference type="EMBL" id="KAK3179025.1"/>
    </source>
</evidence>
<dbReference type="Proteomes" id="UP001276659">
    <property type="component" value="Unassembled WGS sequence"/>
</dbReference>
<dbReference type="SUPFAM" id="SSF46689">
    <property type="entry name" value="Homeodomain-like"/>
    <property type="match status" value="1"/>
</dbReference>
<protein>
    <recommendedName>
        <fullName evidence="2">Myb-like domain-containing protein</fullName>
    </recommendedName>
</protein>
<dbReference type="Gene3D" id="1.10.10.60">
    <property type="entry name" value="Homeodomain-like"/>
    <property type="match status" value="1"/>
</dbReference>
<gene>
    <name evidence="3" type="ORF">OEA41_001164</name>
</gene>
<keyword evidence="4" id="KW-1185">Reference proteome</keyword>
<dbReference type="AlphaFoldDB" id="A0AAD9ZHU6"/>
<feature type="compositionally biased region" description="Polar residues" evidence="1">
    <location>
        <begin position="7"/>
        <end position="40"/>
    </location>
</feature>
<feature type="domain" description="Myb-like" evidence="2">
    <location>
        <begin position="43"/>
        <end position="93"/>
    </location>
</feature>
<dbReference type="InterPro" id="IPR001005">
    <property type="entry name" value="SANT/Myb"/>
</dbReference>
<feature type="region of interest" description="Disordered" evidence="1">
    <location>
        <begin position="277"/>
        <end position="300"/>
    </location>
</feature>
<feature type="region of interest" description="Disordered" evidence="1">
    <location>
        <begin position="168"/>
        <end position="262"/>
    </location>
</feature>